<dbReference type="GO" id="GO:0043565">
    <property type="term" value="F:sequence-specific DNA binding"/>
    <property type="evidence" value="ECO:0007669"/>
    <property type="project" value="InterPro"/>
</dbReference>
<name>A0A6L6JCC7_9RHOB</name>
<feature type="domain" description="HTH araC/xylS-type" evidence="4">
    <location>
        <begin position="189"/>
        <end position="286"/>
    </location>
</feature>
<protein>
    <submittedName>
        <fullName evidence="5">Helix-turn-helix domain-containing protein</fullName>
    </submittedName>
</protein>
<evidence type="ECO:0000256" key="2">
    <source>
        <dbReference type="ARBA" id="ARBA00023125"/>
    </source>
</evidence>
<dbReference type="PANTHER" id="PTHR46796">
    <property type="entry name" value="HTH-TYPE TRANSCRIPTIONAL ACTIVATOR RHAS-RELATED"/>
    <property type="match status" value="1"/>
</dbReference>
<dbReference type="SMART" id="SM00342">
    <property type="entry name" value="HTH_ARAC"/>
    <property type="match status" value="1"/>
</dbReference>
<evidence type="ECO:0000256" key="1">
    <source>
        <dbReference type="ARBA" id="ARBA00023015"/>
    </source>
</evidence>
<sequence>MIHHPSQLVQPSDIRVCSLRMRGMLVRRESYSGTDSVLCMPRIAENDLQITVYLRDCALVELWSGERLLQKGAVPSQSLTITDMARKWSMRQSCFDRMVIDLAWQRMREFAQDLGRGEFSGLQAAPATRDAAMFGLAQALLPALDNPRMAARLFLEQIELAILVHLGQSYGGLCFSTGRKGSLSATQEARATEALVARVDGDFSLAEIAAECGLSKGYFIKAFSASFGKTPYRWLLEYRVARAKDLLRTDMPISQIALDCGFADQSHLSRIFTALVGMPPGNWRREHAAARPIPGLLAEPATPFSR</sequence>
<dbReference type="InterPro" id="IPR050204">
    <property type="entry name" value="AraC_XylS_family_regulators"/>
</dbReference>
<proteinExistence type="predicted"/>
<dbReference type="GO" id="GO:0003700">
    <property type="term" value="F:DNA-binding transcription factor activity"/>
    <property type="evidence" value="ECO:0007669"/>
    <property type="project" value="InterPro"/>
</dbReference>
<dbReference type="SUPFAM" id="SSF46689">
    <property type="entry name" value="Homeodomain-like"/>
    <property type="match status" value="2"/>
</dbReference>
<dbReference type="PANTHER" id="PTHR46796:SF14">
    <property type="entry name" value="TRANSCRIPTIONAL REGULATORY PROTEIN"/>
    <property type="match status" value="1"/>
</dbReference>
<dbReference type="InterPro" id="IPR018060">
    <property type="entry name" value="HTH_AraC"/>
</dbReference>
<dbReference type="PROSITE" id="PS00041">
    <property type="entry name" value="HTH_ARAC_FAMILY_1"/>
    <property type="match status" value="1"/>
</dbReference>
<keyword evidence="6" id="KW-1185">Reference proteome</keyword>
<accession>A0A6L6JCC7</accession>
<dbReference type="Pfam" id="PF12833">
    <property type="entry name" value="HTH_18"/>
    <property type="match status" value="1"/>
</dbReference>
<keyword evidence="2" id="KW-0238">DNA-binding</keyword>
<evidence type="ECO:0000313" key="5">
    <source>
        <dbReference type="EMBL" id="MTH79146.1"/>
    </source>
</evidence>
<evidence type="ECO:0000259" key="4">
    <source>
        <dbReference type="PROSITE" id="PS01124"/>
    </source>
</evidence>
<dbReference type="AlphaFoldDB" id="A0A6L6JCC7"/>
<evidence type="ECO:0000256" key="3">
    <source>
        <dbReference type="ARBA" id="ARBA00023163"/>
    </source>
</evidence>
<dbReference type="EMBL" id="WMIE01000011">
    <property type="protein sequence ID" value="MTH79146.1"/>
    <property type="molecule type" value="Genomic_DNA"/>
</dbReference>
<evidence type="ECO:0000313" key="6">
    <source>
        <dbReference type="Proteomes" id="UP000478183"/>
    </source>
</evidence>
<dbReference type="InterPro" id="IPR018062">
    <property type="entry name" value="HTH_AraC-typ_CS"/>
</dbReference>
<gene>
    <name evidence="5" type="ORF">GL286_15570</name>
</gene>
<dbReference type="PROSITE" id="PS01124">
    <property type="entry name" value="HTH_ARAC_FAMILY_2"/>
    <property type="match status" value="1"/>
</dbReference>
<dbReference type="RefSeq" id="WP_155096504.1">
    <property type="nucleotide sequence ID" value="NZ_WMIE01000011.1"/>
</dbReference>
<keyword evidence="3" id="KW-0804">Transcription</keyword>
<keyword evidence="1" id="KW-0805">Transcription regulation</keyword>
<reference evidence="5 6" key="1">
    <citation type="submission" date="2019-11" db="EMBL/GenBank/DDBJ databases">
        <authorList>
            <person name="Dong K."/>
        </authorList>
    </citation>
    <scope>NUCLEOTIDE SEQUENCE [LARGE SCALE GENOMIC DNA]</scope>
    <source>
        <strain evidence="5 6">NBRC 111993</strain>
    </source>
</reference>
<comment type="caution">
    <text evidence="5">The sequence shown here is derived from an EMBL/GenBank/DDBJ whole genome shotgun (WGS) entry which is preliminary data.</text>
</comment>
<dbReference type="InterPro" id="IPR009057">
    <property type="entry name" value="Homeodomain-like_sf"/>
</dbReference>
<dbReference type="Proteomes" id="UP000478183">
    <property type="component" value="Unassembled WGS sequence"/>
</dbReference>
<dbReference type="Gene3D" id="1.10.10.60">
    <property type="entry name" value="Homeodomain-like"/>
    <property type="match status" value="2"/>
</dbReference>
<dbReference type="OrthoDB" id="9793400at2"/>
<organism evidence="5 6">
    <name type="scientific">Paracoccus aestuariivivens</name>
    <dbReference type="NCBI Taxonomy" id="1820333"/>
    <lineage>
        <taxon>Bacteria</taxon>
        <taxon>Pseudomonadati</taxon>
        <taxon>Pseudomonadota</taxon>
        <taxon>Alphaproteobacteria</taxon>
        <taxon>Rhodobacterales</taxon>
        <taxon>Paracoccaceae</taxon>
        <taxon>Paracoccus</taxon>
    </lineage>
</organism>